<gene>
    <name evidence="1" type="ORF">SBAD_LOCUS378</name>
</gene>
<keyword evidence="2" id="KW-1185">Reference proteome</keyword>
<name>A0A183I9T4_9BILA</name>
<organism evidence="3">
    <name type="scientific">Soboliphyme baturini</name>
    <dbReference type="NCBI Taxonomy" id="241478"/>
    <lineage>
        <taxon>Eukaryota</taxon>
        <taxon>Metazoa</taxon>
        <taxon>Ecdysozoa</taxon>
        <taxon>Nematoda</taxon>
        <taxon>Enoplea</taxon>
        <taxon>Dorylaimia</taxon>
        <taxon>Dioctophymatida</taxon>
        <taxon>Dioctophymatoidea</taxon>
        <taxon>Soboliphymatidae</taxon>
        <taxon>Soboliphyme</taxon>
    </lineage>
</organism>
<proteinExistence type="predicted"/>
<dbReference type="WBParaSite" id="SBAD_0000039701-mRNA-1">
    <property type="protein sequence ID" value="SBAD_0000039701-mRNA-1"/>
    <property type="gene ID" value="SBAD_0000039701"/>
</dbReference>
<sequence>MAYIAFLEDLLEVDENPLTYVNRSLHPGTPPQKVLRWATSDMVSRLLWLNWEKLGIIA</sequence>
<reference evidence="1 2" key="2">
    <citation type="submission" date="2018-11" db="EMBL/GenBank/DDBJ databases">
        <authorList>
            <consortium name="Pathogen Informatics"/>
        </authorList>
    </citation>
    <scope>NUCLEOTIDE SEQUENCE [LARGE SCALE GENOMIC DNA]</scope>
</reference>
<evidence type="ECO:0000313" key="1">
    <source>
        <dbReference type="EMBL" id="VDO82925.1"/>
    </source>
</evidence>
<dbReference type="Proteomes" id="UP000270296">
    <property type="component" value="Unassembled WGS sequence"/>
</dbReference>
<dbReference type="AlphaFoldDB" id="A0A183I9T4"/>
<evidence type="ECO:0000313" key="2">
    <source>
        <dbReference type="Proteomes" id="UP000270296"/>
    </source>
</evidence>
<reference evidence="3" key="1">
    <citation type="submission" date="2016-06" db="UniProtKB">
        <authorList>
            <consortium name="WormBaseParasite"/>
        </authorList>
    </citation>
    <scope>IDENTIFICATION</scope>
</reference>
<accession>A0A183I9T4</accession>
<protein>
    <submittedName>
        <fullName evidence="3">Transposase</fullName>
    </submittedName>
</protein>
<dbReference type="OrthoDB" id="6125763at2759"/>
<dbReference type="EMBL" id="UZAM01000884">
    <property type="protein sequence ID" value="VDO82925.1"/>
    <property type="molecule type" value="Genomic_DNA"/>
</dbReference>
<evidence type="ECO:0000313" key="3">
    <source>
        <dbReference type="WBParaSite" id="SBAD_0000039701-mRNA-1"/>
    </source>
</evidence>